<feature type="compositionally biased region" description="Polar residues" evidence="8">
    <location>
        <begin position="71"/>
        <end position="87"/>
    </location>
</feature>
<feature type="compositionally biased region" description="Acidic residues" evidence="8">
    <location>
        <begin position="2356"/>
        <end position="2375"/>
    </location>
</feature>
<keyword evidence="4 7" id="KW-0547">Nucleotide-binding</keyword>
<dbReference type="InterPro" id="IPR000719">
    <property type="entry name" value="Prot_kinase_dom"/>
</dbReference>
<feature type="compositionally biased region" description="Polar residues" evidence="8">
    <location>
        <begin position="179"/>
        <end position="195"/>
    </location>
</feature>
<dbReference type="EMBL" id="CYKH01001133">
    <property type="protein sequence ID" value="CUG84919.1"/>
    <property type="molecule type" value="Genomic_DNA"/>
</dbReference>
<dbReference type="SUPFAM" id="SSF56112">
    <property type="entry name" value="Protein kinase-like (PK-like)"/>
    <property type="match status" value="1"/>
</dbReference>
<evidence type="ECO:0000256" key="8">
    <source>
        <dbReference type="SAM" id="MobiDB-lite"/>
    </source>
</evidence>
<dbReference type="PANTHER" id="PTHR48016:SF32">
    <property type="entry name" value="MITOGEN-ACTIVATED PROTEIN KINASE KINASE KINASE 4"/>
    <property type="match status" value="1"/>
</dbReference>
<evidence type="ECO:0000256" key="5">
    <source>
        <dbReference type="ARBA" id="ARBA00022777"/>
    </source>
</evidence>
<keyword evidence="6 7" id="KW-0067">ATP-binding</keyword>
<dbReference type="InterPro" id="IPR011009">
    <property type="entry name" value="Kinase-like_dom_sf"/>
</dbReference>
<dbReference type="PANTHER" id="PTHR48016">
    <property type="entry name" value="MAP KINASE KINASE KINASE SSK2-RELATED-RELATED"/>
    <property type="match status" value="1"/>
</dbReference>
<feature type="region of interest" description="Disordered" evidence="8">
    <location>
        <begin position="61"/>
        <end position="87"/>
    </location>
</feature>
<feature type="region of interest" description="Disordered" evidence="8">
    <location>
        <begin position="2487"/>
        <end position="2515"/>
    </location>
</feature>
<feature type="compositionally biased region" description="Low complexity" evidence="8">
    <location>
        <begin position="242"/>
        <end position="256"/>
    </location>
</feature>
<dbReference type="Gene3D" id="1.10.510.10">
    <property type="entry name" value="Transferase(Phosphotransferase) domain 1"/>
    <property type="match status" value="1"/>
</dbReference>
<dbReference type="PROSITE" id="PS00108">
    <property type="entry name" value="PROTEIN_KINASE_ST"/>
    <property type="match status" value="1"/>
</dbReference>
<dbReference type="InterPro" id="IPR017441">
    <property type="entry name" value="Protein_kinase_ATP_BS"/>
</dbReference>
<feature type="compositionally biased region" description="Gly residues" evidence="8">
    <location>
        <begin position="806"/>
        <end position="820"/>
    </location>
</feature>
<evidence type="ECO:0000256" key="7">
    <source>
        <dbReference type="PROSITE-ProRule" id="PRU10141"/>
    </source>
</evidence>
<feature type="compositionally biased region" description="Low complexity" evidence="8">
    <location>
        <begin position="2344"/>
        <end position="2355"/>
    </location>
</feature>
<dbReference type="GO" id="GO:0004674">
    <property type="term" value="F:protein serine/threonine kinase activity"/>
    <property type="evidence" value="ECO:0007669"/>
    <property type="project" value="UniProtKB-KW"/>
</dbReference>
<keyword evidence="9" id="KW-1133">Transmembrane helix</keyword>
<feature type="region of interest" description="Disordered" evidence="8">
    <location>
        <begin position="800"/>
        <end position="841"/>
    </location>
</feature>
<evidence type="ECO:0000256" key="2">
    <source>
        <dbReference type="ARBA" id="ARBA00022527"/>
    </source>
</evidence>
<dbReference type="Pfam" id="PF00069">
    <property type="entry name" value="Pkinase"/>
    <property type="match status" value="1"/>
</dbReference>
<evidence type="ECO:0000313" key="11">
    <source>
        <dbReference type="EMBL" id="CUG84919.1"/>
    </source>
</evidence>
<organism evidence="11 12">
    <name type="scientific">Bodo saltans</name>
    <name type="common">Flagellated protozoan</name>
    <dbReference type="NCBI Taxonomy" id="75058"/>
    <lineage>
        <taxon>Eukaryota</taxon>
        <taxon>Discoba</taxon>
        <taxon>Euglenozoa</taxon>
        <taxon>Kinetoplastea</taxon>
        <taxon>Metakinetoplastina</taxon>
        <taxon>Eubodonida</taxon>
        <taxon>Bodonidae</taxon>
        <taxon>Bodo</taxon>
    </lineage>
</organism>
<keyword evidence="12" id="KW-1185">Reference proteome</keyword>
<feature type="compositionally biased region" description="Low complexity" evidence="8">
    <location>
        <begin position="700"/>
        <end position="716"/>
    </location>
</feature>
<evidence type="ECO:0000313" key="12">
    <source>
        <dbReference type="Proteomes" id="UP000051952"/>
    </source>
</evidence>
<feature type="region of interest" description="Disordered" evidence="8">
    <location>
        <begin position="855"/>
        <end position="898"/>
    </location>
</feature>
<feature type="region of interest" description="Disordered" evidence="8">
    <location>
        <begin position="1207"/>
        <end position="1226"/>
    </location>
</feature>
<feature type="region of interest" description="Disordered" evidence="8">
    <location>
        <begin position="228"/>
        <end position="278"/>
    </location>
</feature>
<evidence type="ECO:0000256" key="4">
    <source>
        <dbReference type="ARBA" id="ARBA00022741"/>
    </source>
</evidence>
<accession>A0A0S4J6J2</accession>
<feature type="compositionally biased region" description="Low complexity" evidence="8">
    <location>
        <begin position="874"/>
        <end position="889"/>
    </location>
</feature>
<keyword evidence="5 11" id="KW-0418">Kinase</keyword>
<feature type="region of interest" description="Disordered" evidence="8">
    <location>
        <begin position="2302"/>
        <end position="2475"/>
    </location>
</feature>
<comment type="similarity">
    <text evidence="1">Belongs to the protein kinase superfamily. STE Ser/Thr protein kinase family. MAP kinase kinase kinase subfamily.</text>
</comment>
<feature type="region of interest" description="Disordered" evidence="8">
    <location>
        <begin position="24"/>
        <end position="47"/>
    </location>
</feature>
<dbReference type="Proteomes" id="UP000051952">
    <property type="component" value="Unassembled WGS sequence"/>
</dbReference>
<evidence type="ECO:0000256" key="1">
    <source>
        <dbReference type="ARBA" id="ARBA00006529"/>
    </source>
</evidence>
<keyword evidence="3" id="KW-0808">Transferase</keyword>
<feature type="compositionally biased region" description="Low complexity" evidence="8">
    <location>
        <begin position="2490"/>
        <end position="2508"/>
    </location>
</feature>
<dbReference type="SMART" id="SM00220">
    <property type="entry name" value="S_TKc"/>
    <property type="match status" value="1"/>
</dbReference>
<sequence length="2515" mass="265571">MLDAVRVSQIQSITFAPGDLRQHATVTGGTTNDQTPSITATTNSSHAHYDDLDGPLPLALRDEGPGIRRGSGQTTAASLTPSLDNASHPNFFPDETNTIGPPLETTATGAFSPLALQRGSPQQEHHPTTQISELLVPLAIAAERQPRRASSLRPRHPAVVEVLANRTCSWGTPGIRRGSGQTTAASLTPSLDNASHPNFFPDETNTIGPPLETTATGAFSPLSASERFAATGAPPDDPDLGAASATRNSSRTTTTTGVIAPSAPPGGRRGSGQSHVFVGDLPSSTLDASLGPATAPVYSAFCSDELIISKFAVLLSSIVQLARASSSSSAAGSSTRPQSSNNGNFSAQFLRSTFLPASRGSVFACVSTMDLFRKWVEANDAAASGGGGRPVILGNGSRTIVVHVTPRGGMVGGANGTNSNNNNVAGLSVEDNSLASSSSGLMNNNSRSSSKANSLDAQVQAFLAATPLPMFVEALVRECTMEFPRLVHIVVDSSPFRRAQQDITNFILGSKRRSSVGGANNLNRTSPMPSSLNPNLSGTTGAAVVPPLALWQPAAQQQQQQQRLLTSGEERTNRHLNHQNELSVFLSAEPPRFVAVRTIAEAFLNLFEKETVGLLCQHSSEYNARYRIALDHVLERWNTAMDFLSKPPPGSSTMGDAKNGSNNNHNAVNKPSSSNGVVAKASRTVGGPPPPLVMPPPPSSSSAAAGATSSSSSMSTVADELVQLSLDFSRIASSSTSSTDGPHHHPTHTTIHNNGRRLSTQSLGSQELVYSFEITMSKDFDGSYSGSYGDSMWNFSTDGTSSSNNAGGGARTANTGGGAGSDSSVRYHQPSSTIPSAPAAYGPGATEMIQVTIFPPPSPLRRRTPVQRDPSSPPLLNSSKSSSSASSPSERLEHDERVSSRISVESISALILATTALFMLGSVIGLSASGEAASSSVAAGLIVVSVALMMATCVSVWVMFSTHQRRARLSIIEQDLNAALAVVASAMTQPTNAPSEIATAAPSTMTSALHHYQPHHGATPASAMSTMGTATLAISTPSPFPQNNNSGTSMLLLDARQQQQQSTSAFVVLGGNQTPLGFFDSKPTTSSAPPLAIDGMGGRAGSLNVLAGSNAGNNGGVGGGKKPNPLTTEAIMAPGAFGDDGTSGAGDEDDEEDVVRVRMDPTGTFLIPFMEKEPILLDGVYVHQHLAVLGIEFTRLLNEDPTGGSMFGGARSASGMRRGESNGDSMMVGDDCQDEDRYSICMWNLAMSEASGGYTAAQVVDQTLAQVVADNDSYHELVQRIVKCEEQFDAAGSSEHDPISTDSFILKVVHKEHGSRSLRMSLSPVIRWEGTGGDNGASSFSFGGPRLVCIGVLLVGVPVDAQGQVQAFNFRNLFLSEVAEECIQASTLISSQLSALIPTGGGSSAQMRHHSVIWGTAPIVNGGGNDGGAGKVGPQRSPLASSFNAIASRSLPPPLIVDNNRSSFISAVMGTVSPTNGLRRESTAILATVASPSTTSLTDPSPRHNTIAFISKLRDFKRINDYFLWKAMQDLSSVGSFEEQPWKSVYTNFIPGMLAKSFPRYNLRVKVESTVPSIVEANILGLTAVVDHILNTVPPKTTPTQGHLMATSLRSASLGATQTPLAGAAGGSTHASAAVTTEASNIRVTFGVLQDSSVSMFCKIEHLQVDRFIDLLVREIELEEQTNTAPPSGSFLYLMRAVQGKLMAIGGGLQHDDLLATKGVSTPGKEVPEVPNGFLTAAKQSSGNDLADTSLRSADETPVNPPILAPRLGHPSPSFSLGKDTLVILFPFRMHNGANGAVSAWETRAANKGNASITSYPTSIEGSQRDTLMNISSPSLAVAAGGGGGGGDPFILTVMIDVHNELDRQKYIRRFWEDHHSVFPIDPNKFMSRGVKLLRSQCRNFDAVVLDIPLNVNDVEFEKKMEDIAREFPDTVFVLLRSKAKKKRHSIVQQQRAAAAPPLAPKPNSAFEKQSSGLFSFVPTPQPKPDNLHVIPKAHTQQGINELLTYVVSRVTLSRDSIKRKQHIKDLFKQHRTSAWTKGKKLGRGTFGDVYEANFSLTGGRMAVKIIRLPSNDPHRLEQLINEVEILVKVQHPNIVQYFYCEAGAISGEVNIFMELCTGGSLEAKCRTLKSLDIAVISTWTQQLCSSLAYLHLNHLAHRDIKPANVLLSETGVVKLADFGTATAVSLPLNEVAGTFAYMAPEVYAGADYGTPCDVWSVGCVILDLLGKETLQNLVGSTSGGLGGGYFHECDSDDVIWKRLELHVTDALLLDFLRGCFRLDPLQRNTAEQLLLHPFLTRQQAQQNNSQASPILQKKRSAPNLTRKSHESSVGALSVDSGEFNRRSASASAIGASGDDGVEDNDNDDDDDDSSDDGWGDLVRGGEEDSDSDFQLMPKATSASPTVGARQQLKAAGLPAQLTVASTSASSPGSSNCFTPKFHNGPSPVSRSKLVAESPAAQSRRKKQNGGLLSEEASGGVSFSTGAAALARRQSTLQPSSATSSSGGLMSPPVVPDAK</sequence>
<evidence type="ECO:0000256" key="9">
    <source>
        <dbReference type="SAM" id="Phobius"/>
    </source>
</evidence>
<feature type="compositionally biased region" description="Low complexity" evidence="8">
    <location>
        <begin position="2422"/>
        <end position="2431"/>
    </location>
</feature>
<dbReference type="PROSITE" id="PS00107">
    <property type="entry name" value="PROTEIN_KINASE_ATP"/>
    <property type="match status" value="1"/>
</dbReference>
<reference evidence="12" key="1">
    <citation type="submission" date="2015-09" db="EMBL/GenBank/DDBJ databases">
        <authorList>
            <consortium name="Pathogen Informatics"/>
        </authorList>
    </citation>
    <scope>NUCLEOTIDE SEQUENCE [LARGE SCALE GENOMIC DNA]</scope>
    <source>
        <strain evidence="12">Lake Konstanz</strain>
    </source>
</reference>
<dbReference type="PROSITE" id="PS50011">
    <property type="entry name" value="PROTEIN_KINASE_DOM"/>
    <property type="match status" value="1"/>
</dbReference>
<dbReference type="VEuPathDB" id="TriTrypDB:BSAL_89125"/>
<evidence type="ECO:0000256" key="6">
    <source>
        <dbReference type="ARBA" id="ARBA00022840"/>
    </source>
</evidence>
<gene>
    <name evidence="11" type="ORF">BSAL_89125</name>
</gene>
<feature type="compositionally biased region" description="Polar residues" evidence="8">
    <location>
        <begin position="822"/>
        <end position="835"/>
    </location>
</feature>
<evidence type="ECO:0000259" key="10">
    <source>
        <dbReference type="PROSITE" id="PS50011"/>
    </source>
</evidence>
<feature type="region of interest" description="Disordered" evidence="8">
    <location>
        <begin position="733"/>
        <end position="757"/>
    </location>
</feature>
<feature type="transmembrane region" description="Helical" evidence="9">
    <location>
        <begin position="938"/>
        <end position="960"/>
    </location>
</feature>
<evidence type="ECO:0000256" key="3">
    <source>
        <dbReference type="ARBA" id="ARBA00022679"/>
    </source>
</evidence>
<feature type="region of interest" description="Disordered" evidence="8">
    <location>
        <begin position="645"/>
        <end position="716"/>
    </location>
</feature>
<feature type="compositionally biased region" description="Pro residues" evidence="8">
    <location>
        <begin position="687"/>
        <end position="699"/>
    </location>
</feature>
<keyword evidence="9" id="KW-0472">Membrane</keyword>
<dbReference type="GO" id="GO:0005524">
    <property type="term" value="F:ATP binding"/>
    <property type="evidence" value="ECO:0007669"/>
    <property type="project" value="UniProtKB-UniRule"/>
</dbReference>
<feature type="compositionally biased region" description="Polar residues" evidence="8">
    <location>
        <begin position="651"/>
        <end position="676"/>
    </location>
</feature>
<dbReference type="InterPro" id="IPR050538">
    <property type="entry name" value="MAP_kinase_kinase_kinase"/>
</dbReference>
<proteinExistence type="inferred from homology"/>
<feature type="binding site" evidence="7">
    <location>
        <position position="2065"/>
    </location>
    <ligand>
        <name>ATP</name>
        <dbReference type="ChEBI" id="CHEBI:30616"/>
    </ligand>
</feature>
<feature type="region of interest" description="Disordered" evidence="8">
    <location>
        <begin position="173"/>
        <end position="195"/>
    </location>
</feature>
<name>A0A0S4J6J2_BODSA</name>
<dbReference type="GO" id="GO:0035556">
    <property type="term" value="P:intracellular signal transduction"/>
    <property type="evidence" value="ECO:0007669"/>
    <property type="project" value="UniProtKB-ARBA"/>
</dbReference>
<feature type="domain" description="Protein kinase" evidence="10">
    <location>
        <begin position="2036"/>
        <end position="2296"/>
    </location>
</feature>
<feature type="compositionally biased region" description="Polar residues" evidence="8">
    <location>
        <begin position="24"/>
        <end position="46"/>
    </location>
</feature>
<dbReference type="InterPro" id="IPR008271">
    <property type="entry name" value="Ser/Thr_kinase_AS"/>
</dbReference>
<protein>
    <submittedName>
        <fullName evidence="11">Protein kinase, putative</fullName>
    </submittedName>
</protein>
<feature type="transmembrane region" description="Helical" evidence="9">
    <location>
        <begin position="907"/>
        <end position="926"/>
    </location>
</feature>
<keyword evidence="9" id="KW-0812">Transmembrane</keyword>
<keyword evidence="2" id="KW-0723">Serine/threonine-protein kinase</keyword>